<dbReference type="InterPro" id="IPR029063">
    <property type="entry name" value="SAM-dependent_MTases_sf"/>
</dbReference>
<dbReference type="SUPFAM" id="SSF53335">
    <property type="entry name" value="S-adenosyl-L-methionine-dependent methyltransferases"/>
    <property type="match status" value="1"/>
</dbReference>
<dbReference type="EMBL" id="UINC01191537">
    <property type="protein sequence ID" value="SVE06236.1"/>
    <property type="molecule type" value="Genomic_DNA"/>
</dbReference>
<dbReference type="AlphaFoldDB" id="A0A383AEC9"/>
<name>A0A383AEC9_9ZZZZ</name>
<gene>
    <name evidence="1" type="ORF">METZ01_LOCUS459090</name>
</gene>
<feature type="non-terminal residue" evidence="1">
    <location>
        <position position="148"/>
    </location>
</feature>
<dbReference type="Gene3D" id="3.40.50.150">
    <property type="entry name" value="Vaccinia Virus protein VP39"/>
    <property type="match status" value="1"/>
</dbReference>
<evidence type="ECO:0000313" key="1">
    <source>
        <dbReference type="EMBL" id="SVE06236.1"/>
    </source>
</evidence>
<sequence length="148" mass="16821">MTDSNNSKNSELQIIQEHLDHVSGNVLLCSDDSDLINSLSNENLQVLSNASHSLSIHIDNLLLTNTFHNELSKFDQKFSTIIIDNLLERINYPELFLRNLTSILDDEGVIICSTSNFFHITNIINLLIGNILHSESYSTRFNTLEKFL</sequence>
<reference evidence="1" key="1">
    <citation type="submission" date="2018-05" db="EMBL/GenBank/DDBJ databases">
        <authorList>
            <person name="Lanie J.A."/>
            <person name="Ng W.-L."/>
            <person name="Kazmierczak K.M."/>
            <person name="Andrzejewski T.M."/>
            <person name="Davidsen T.M."/>
            <person name="Wayne K.J."/>
            <person name="Tettelin H."/>
            <person name="Glass J.I."/>
            <person name="Rusch D."/>
            <person name="Podicherti R."/>
            <person name="Tsui H.-C.T."/>
            <person name="Winkler M.E."/>
        </authorList>
    </citation>
    <scope>NUCLEOTIDE SEQUENCE</scope>
</reference>
<organism evidence="1">
    <name type="scientific">marine metagenome</name>
    <dbReference type="NCBI Taxonomy" id="408172"/>
    <lineage>
        <taxon>unclassified sequences</taxon>
        <taxon>metagenomes</taxon>
        <taxon>ecological metagenomes</taxon>
    </lineage>
</organism>
<protein>
    <submittedName>
        <fullName evidence="1">Uncharacterized protein</fullName>
    </submittedName>
</protein>
<accession>A0A383AEC9</accession>
<proteinExistence type="predicted"/>